<gene>
    <name evidence="1" type="ORF">NPIL_532551</name>
</gene>
<sequence>MSLHKLCFSHSNSDLPDFQFDQLSEEDTLKTLADLWNSSDAFLFYRSYHQNLVCTKRNVLFSDCRPFRSPWSFRVCHQSCKILHESFMASKNRPA</sequence>
<keyword evidence="2" id="KW-1185">Reference proteome</keyword>
<evidence type="ECO:0000313" key="1">
    <source>
        <dbReference type="EMBL" id="GFU44894.1"/>
    </source>
</evidence>
<protein>
    <submittedName>
        <fullName evidence="1">Uncharacterized protein</fullName>
    </submittedName>
</protein>
<organism evidence="1 2">
    <name type="scientific">Nephila pilipes</name>
    <name type="common">Giant wood spider</name>
    <name type="synonym">Nephila maculata</name>
    <dbReference type="NCBI Taxonomy" id="299642"/>
    <lineage>
        <taxon>Eukaryota</taxon>
        <taxon>Metazoa</taxon>
        <taxon>Ecdysozoa</taxon>
        <taxon>Arthropoda</taxon>
        <taxon>Chelicerata</taxon>
        <taxon>Arachnida</taxon>
        <taxon>Araneae</taxon>
        <taxon>Araneomorphae</taxon>
        <taxon>Entelegynae</taxon>
        <taxon>Araneoidea</taxon>
        <taxon>Nephilidae</taxon>
        <taxon>Nephila</taxon>
    </lineage>
</organism>
<evidence type="ECO:0000313" key="2">
    <source>
        <dbReference type="Proteomes" id="UP000887013"/>
    </source>
</evidence>
<dbReference type="EMBL" id="BMAW01132793">
    <property type="protein sequence ID" value="GFU44894.1"/>
    <property type="molecule type" value="Genomic_DNA"/>
</dbReference>
<reference evidence="1" key="1">
    <citation type="submission" date="2020-08" db="EMBL/GenBank/DDBJ databases">
        <title>Multicomponent nature underlies the extraordinary mechanical properties of spider dragline silk.</title>
        <authorList>
            <person name="Kono N."/>
            <person name="Nakamura H."/>
            <person name="Mori M."/>
            <person name="Yoshida Y."/>
            <person name="Ohtoshi R."/>
            <person name="Malay A.D."/>
            <person name="Moran D.A.P."/>
            <person name="Tomita M."/>
            <person name="Numata K."/>
            <person name="Arakawa K."/>
        </authorList>
    </citation>
    <scope>NUCLEOTIDE SEQUENCE</scope>
</reference>
<comment type="caution">
    <text evidence="1">The sequence shown here is derived from an EMBL/GenBank/DDBJ whole genome shotgun (WGS) entry which is preliminary data.</text>
</comment>
<dbReference type="AlphaFoldDB" id="A0A8X6QZA5"/>
<accession>A0A8X6QZA5</accession>
<proteinExistence type="predicted"/>
<name>A0A8X6QZA5_NEPPI</name>
<dbReference type="Proteomes" id="UP000887013">
    <property type="component" value="Unassembled WGS sequence"/>
</dbReference>